<gene>
    <name evidence="3" type="ORF">ElyMa_002254500</name>
</gene>
<keyword evidence="4" id="KW-1185">Reference proteome</keyword>
<proteinExistence type="predicted"/>
<feature type="compositionally biased region" description="Basic and acidic residues" evidence="1">
    <location>
        <begin position="207"/>
        <end position="216"/>
    </location>
</feature>
<evidence type="ECO:0000313" key="3">
    <source>
        <dbReference type="EMBL" id="GFR78175.1"/>
    </source>
</evidence>
<name>A0AAV4FZK0_9GAST</name>
<protein>
    <submittedName>
        <fullName evidence="3">Multiple epidermal growth factor-like domains 10</fullName>
    </submittedName>
</protein>
<feature type="compositionally biased region" description="Acidic residues" evidence="1">
    <location>
        <begin position="193"/>
        <end position="206"/>
    </location>
</feature>
<reference evidence="3 4" key="1">
    <citation type="journal article" date="2021" name="Elife">
        <title>Chloroplast acquisition without the gene transfer in kleptoplastic sea slugs, Plakobranchus ocellatus.</title>
        <authorList>
            <person name="Maeda T."/>
            <person name="Takahashi S."/>
            <person name="Yoshida T."/>
            <person name="Shimamura S."/>
            <person name="Takaki Y."/>
            <person name="Nagai Y."/>
            <person name="Toyoda A."/>
            <person name="Suzuki Y."/>
            <person name="Arimoto A."/>
            <person name="Ishii H."/>
            <person name="Satoh N."/>
            <person name="Nishiyama T."/>
            <person name="Hasebe M."/>
            <person name="Maruyama T."/>
            <person name="Minagawa J."/>
            <person name="Obokata J."/>
            <person name="Shigenobu S."/>
        </authorList>
    </citation>
    <scope>NUCLEOTIDE SEQUENCE [LARGE SCALE GENOMIC DNA]</scope>
</reference>
<feature type="region of interest" description="Disordered" evidence="1">
    <location>
        <begin position="192"/>
        <end position="219"/>
    </location>
</feature>
<keyword evidence="2" id="KW-0812">Transmembrane</keyword>
<comment type="caution">
    <text evidence="3">The sequence shown here is derived from an EMBL/GenBank/DDBJ whole genome shotgun (WGS) entry which is preliminary data.</text>
</comment>
<keyword evidence="2" id="KW-1133">Transmembrane helix</keyword>
<dbReference type="AlphaFoldDB" id="A0AAV4FZK0"/>
<dbReference type="Gene3D" id="2.170.300.10">
    <property type="entry name" value="Tie2 ligand-binding domain superfamily"/>
    <property type="match status" value="1"/>
</dbReference>
<accession>A0AAV4FZK0</accession>
<feature type="transmembrane region" description="Helical" evidence="2">
    <location>
        <begin position="159"/>
        <end position="181"/>
    </location>
</feature>
<dbReference type="PANTHER" id="PTHR24035:SF109">
    <property type="entry name" value="PROTEIN DRAPER"/>
    <property type="match status" value="1"/>
</dbReference>
<organism evidence="3 4">
    <name type="scientific">Elysia marginata</name>
    <dbReference type="NCBI Taxonomy" id="1093978"/>
    <lineage>
        <taxon>Eukaryota</taxon>
        <taxon>Metazoa</taxon>
        <taxon>Spiralia</taxon>
        <taxon>Lophotrochozoa</taxon>
        <taxon>Mollusca</taxon>
        <taxon>Gastropoda</taxon>
        <taxon>Heterobranchia</taxon>
        <taxon>Euthyneura</taxon>
        <taxon>Panpulmonata</taxon>
        <taxon>Sacoglossa</taxon>
        <taxon>Placobranchoidea</taxon>
        <taxon>Plakobranchidae</taxon>
        <taxon>Elysia</taxon>
    </lineage>
</organism>
<dbReference type="EMBL" id="BMAT01004691">
    <property type="protein sequence ID" value="GFR78175.1"/>
    <property type="molecule type" value="Genomic_DNA"/>
</dbReference>
<dbReference type="PANTHER" id="PTHR24035">
    <property type="entry name" value="MULTIPLE EPIDERMAL GROWTH FACTOR-LIKE DOMAINS PROTEIN"/>
    <property type="match status" value="1"/>
</dbReference>
<dbReference type="InterPro" id="IPR052108">
    <property type="entry name" value="MEGF/SIB"/>
</dbReference>
<keyword evidence="2" id="KW-0472">Membrane</keyword>
<evidence type="ECO:0000256" key="1">
    <source>
        <dbReference type="SAM" id="MobiDB-lite"/>
    </source>
</evidence>
<sequence>MNGTYGEDCTYNCSEHCQGSGKLCHHVTGVCLQACQAGSSGDLYDTPSNNSYRASDLETCSVTCKETSNQSRCDPLNGTCTSGCIAGYQGDFCEEVCSNGTYGENCARSCRMFCNGTGEICHPVNGSCYYGCRDGYEGEMCNILNTLLTDEEEEEKRRWVFGVLTIGFIIVVCVILLAIVFTMGLGKAPQLYEDTDSDTDDSDSEETEPRPAREPSEQSLSFYEAISQNMDSFAHRAARVLNTGSAVDLASFSQDSTEDAVHFDLETYSSDDSVDGY</sequence>
<evidence type="ECO:0000256" key="2">
    <source>
        <dbReference type="SAM" id="Phobius"/>
    </source>
</evidence>
<dbReference type="Proteomes" id="UP000762676">
    <property type="component" value="Unassembled WGS sequence"/>
</dbReference>
<evidence type="ECO:0000313" key="4">
    <source>
        <dbReference type="Proteomes" id="UP000762676"/>
    </source>
</evidence>